<evidence type="ECO:0000256" key="2">
    <source>
        <dbReference type="ARBA" id="ARBA00022475"/>
    </source>
</evidence>
<evidence type="ECO:0000313" key="8">
    <source>
        <dbReference type="Proteomes" id="UP000269669"/>
    </source>
</evidence>
<comment type="subcellular location">
    <subcellularLocation>
        <location evidence="1">Cell inner membrane</location>
    </subcellularLocation>
</comment>
<keyword evidence="5" id="KW-0472">Membrane</keyword>
<dbReference type="RefSeq" id="WP_260472714.1">
    <property type="nucleotide sequence ID" value="NZ_RSDW01000001.1"/>
</dbReference>
<comment type="caution">
    <text evidence="7">The sequence shown here is derived from an EMBL/GenBank/DDBJ whole genome shotgun (WGS) entry which is preliminary data.</text>
</comment>
<dbReference type="Proteomes" id="UP000269669">
    <property type="component" value="Unassembled WGS sequence"/>
</dbReference>
<organism evidence="7 8">
    <name type="scientific">Edaphobacter aggregans</name>
    <dbReference type="NCBI Taxonomy" id="570835"/>
    <lineage>
        <taxon>Bacteria</taxon>
        <taxon>Pseudomonadati</taxon>
        <taxon>Acidobacteriota</taxon>
        <taxon>Terriglobia</taxon>
        <taxon>Terriglobales</taxon>
        <taxon>Acidobacteriaceae</taxon>
        <taxon>Edaphobacter</taxon>
    </lineage>
</organism>
<dbReference type="InterPro" id="IPR004960">
    <property type="entry name" value="LipA_acyltrans"/>
</dbReference>
<dbReference type="GO" id="GO:0005886">
    <property type="term" value="C:plasma membrane"/>
    <property type="evidence" value="ECO:0007669"/>
    <property type="project" value="UniProtKB-SubCell"/>
</dbReference>
<dbReference type="GO" id="GO:0009247">
    <property type="term" value="P:glycolipid biosynthetic process"/>
    <property type="evidence" value="ECO:0007669"/>
    <property type="project" value="UniProtKB-ARBA"/>
</dbReference>
<gene>
    <name evidence="7" type="ORF">EDE15_1335</name>
</gene>
<evidence type="ECO:0000256" key="4">
    <source>
        <dbReference type="ARBA" id="ARBA00022679"/>
    </source>
</evidence>
<accession>A0A3R9P8G0</accession>
<dbReference type="PANTHER" id="PTHR30606:SF9">
    <property type="entry name" value="LIPID A BIOSYNTHESIS LAUROYLTRANSFERASE"/>
    <property type="match status" value="1"/>
</dbReference>
<dbReference type="EMBL" id="RSDW01000001">
    <property type="protein sequence ID" value="RSL15830.1"/>
    <property type="molecule type" value="Genomic_DNA"/>
</dbReference>
<evidence type="ECO:0000313" key="7">
    <source>
        <dbReference type="EMBL" id="RSL15830.1"/>
    </source>
</evidence>
<dbReference type="PIRSF" id="PIRSF026649">
    <property type="entry name" value="MsbB"/>
    <property type="match status" value="1"/>
</dbReference>
<protein>
    <submittedName>
        <fullName evidence="7">KDO2-lipid IV(A) lauroyltransferase</fullName>
    </submittedName>
</protein>
<evidence type="ECO:0000256" key="1">
    <source>
        <dbReference type="ARBA" id="ARBA00004533"/>
    </source>
</evidence>
<sequence>MSEATQKDLPKEKVNLRETVEFAFVWVFVHLLRMLPRSVARGIGAAIGWVAFRLLGRLRRVGLRNLALAFPEKEEAEREKTLRAVYRNLGYLLAEFCLMPGYTAERASRFIRYEGLENYLRARDKGKGVLVLTGHLGAWELSSFYHSLMGYPMAMVIRRLDNPLVDAFVNRIRCMHGNRVIHKDDFARGLIAAMRAGQTVGFLMDTNMTPPQGVFVPFFGVMACTASGMARVAAKTGAAVVPGFLLWDEGEKKYVLRFGEELEVVHTGDAERDAVTNTACFTAIIEQYVRRYPEQWLWMHRRWKTRLDGDERIY</sequence>
<dbReference type="CDD" id="cd07984">
    <property type="entry name" value="LPLAT_LABLAT-like"/>
    <property type="match status" value="1"/>
</dbReference>
<dbReference type="Pfam" id="PF03279">
    <property type="entry name" value="Lip_A_acyltrans"/>
    <property type="match status" value="1"/>
</dbReference>
<reference evidence="7 8" key="1">
    <citation type="submission" date="2018-12" db="EMBL/GenBank/DDBJ databases">
        <title>Sequencing of bacterial isolates from soil warming experiment in Harvard Forest, Massachusetts, USA.</title>
        <authorList>
            <person name="Deangelis K."/>
        </authorList>
    </citation>
    <scope>NUCLEOTIDE SEQUENCE [LARGE SCALE GENOMIC DNA]</scope>
    <source>
        <strain evidence="7 8">EB153</strain>
    </source>
</reference>
<keyword evidence="6" id="KW-0012">Acyltransferase</keyword>
<dbReference type="AlphaFoldDB" id="A0A3R9P8G0"/>
<keyword evidence="4 7" id="KW-0808">Transferase</keyword>
<proteinExistence type="predicted"/>
<evidence type="ECO:0000256" key="3">
    <source>
        <dbReference type="ARBA" id="ARBA00022519"/>
    </source>
</evidence>
<dbReference type="PANTHER" id="PTHR30606">
    <property type="entry name" value="LIPID A BIOSYNTHESIS LAUROYL ACYLTRANSFERASE"/>
    <property type="match status" value="1"/>
</dbReference>
<evidence type="ECO:0000256" key="5">
    <source>
        <dbReference type="ARBA" id="ARBA00023136"/>
    </source>
</evidence>
<dbReference type="GO" id="GO:0016746">
    <property type="term" value="F:acyltransferase activity"/>
    <property type="evidence" value="ECO:0007669"/>
    <property type="project" value="UniProtKB-KW"/>
</dbReference>
<keyword evidence="8" id="KW-1185">Reference proteome</keyword>
<evidence type="ECO:0000256" key="6">
    <source>
        <dbReference type="ARBA" id="ARBA00023315"/>
    </source>
</evidence>
<keyword evidence="2" id="KW-1003">Cell membrane</keyword>
<name>A0A3R9P8G0_9BACT</name>
<keyword evidence="3" id="KW-0997">Cell inner membrane</keyword>